<evidence type="ECO:0000256" key="2">
    <source>
        <dbReference type="PROSITE-ProRule" id="PRU00089"/>
    </source>
</evidence>
<feature type="compositionally biased region" description="Basic and acidic residues" evidence="3">
    <location>
        <begin position="128"/>
        <end position="142"/>
    </location>
</feature>
<dbReference type="Pfam" id="PF00250">
    <property type="entry name" value="Forkhead"/>
    <property type="match status" value="1"/>
</dbReference>
<evidence type="ECO:0000256" key="1">
    <source>
        <dbReference type="ARBA" id="ARBA00023125"/>
    </source>
</evidence>
<feature type="domain" description="Fork-head" evidence="4">
    <location>
        <begin position="284"/>
        <end position="338"/>
    </location>
</feature>
<evidence type="ECO:0000313" key="6">
    <source>
        <dbReference type="Proteomes" id="UP001233271"/>
    </source>
</evidence>
<dbReference type="GO" id="GO:0005634">
    <property type="term" value="C:nucleus"/>
    <property type="evidence" value="ECO:0007669"/>
    <property type="project" value="UniProtKB-SubCell"/>
</dbReference>
<dbReference type="InterPro" id="IPR036388">
    <property type="entry name" value="WH-like_DNA-bd_sf"/>
</dbReference>
<feature type="compositionally biased region" description="Low complexity" evidence="3">
    <location>
        <begin position="32"/>
        <end position="45"/>
    </location>
</feature>
<dbReference type="SUPFAM" id="SSF46785">
    <property type="entry name" value="Winged helix' DNA-binding domain"/>
    <property type="match status" value="1"/>
</dbReference>
<dbReference type="GO" id="GO:0000981">
    <property type="term" value="F:DNA-binding transcription factor activity, RNA polymerase II-specific"/>
    <property type="evidence" value="ECO:0007669"/>
    <property type="project" value="TreeGrafter"/>
</dbReference>
<proteinExistence type="predicted"/>
<comment type="subcellular location">
    <subcellularLocation>
        <location evidence="2">Nucleus</location>
    </subcellularLocation>
</comment>
<dbReference type="PROSITE" id="PS50039">
    <property type="entry name" value="FORK_HEAD_3"/>
    <property type="match status" value="1"/>
</dbReference>
<feature type="region of interest" description="Disordered" evidence="3">
    <location>
        <begin position="1"/>
        <end position="170"/>
    </location>
</feature>
<dbReference type="SMART" id="SM00339">
    <property type="entry name" value="FH"/>
    <property type="match status" value="1"/>
</dbReference>
<feature type="DNA-binding region" description="Fork-head" evidence="2">
    <location>
        <begin position="284"/>
        <end position="338"/>
    </location>
</feature>
<keyword evidence="2" id="KW-0539">Nucleus</keyword>
<feature type="compositionally biased region" description="Polar residues" evidence="3">
    <location>
        <begin position="54"/>
        <end position="71"/>
    </location>
</feature>
<gene>
    <name evidence="5" type="ORF">CcaverHIS019_0407440</name>
</gene>
<keyword evidence="6" id="KW-1185">Reference proteome</keyword>
<dbReference type="InterPro" id="IPR050211">
    <property type="entry name" value="FOX_domain-containing"/>
</dbReference>
<dbReference type="InterPro" id="IPR036390">
    <property type="entry name" value="WH_DNA-bd_sf"/>
</dbReference>
<evidence type="ECO:0000313" key="5">
    <source>
        <dbReference type="EMBL" id="BEI91924.1"/>
    </source>
</evidence>
<dbReference type="Gene3D" id="1.10.10.10">
    <property type="entry name" value="Winged helix-like DNA-binding domain superfamily/Winged helix DNA-binding domain"/>
    <property type="match status" value="1"/>
</dbReference>
<sequence>MSRYNSHRPSHVMASDDEGDELSPWPFPISSPSPQAATTILSTRTLRSHRTRAQSKPQVPQVKAQVTQPQPAASARGPKRSRPTPRRANKHASETTNPAATTDTRSRRSKRPRTPTPLEENSEDDEGERERERDHEAEEPRPLSRHRSRSRSLSVIPTVDMPPLTHPAPDDSAVRALGLLQSSRPGAAALSLNRDHLIRMREGHFARARPTRKKDKNRDWKNLTMSEAAWTRLEEIGCVTKGRSWTAHEGYDDDGNPVKPDLPYVILTKLVIASSPRKMLTLNQNSIRHNLSMNPAFVNVERPLSEGGLGTGKGGYWKVSEDTTTSHRGRGKKPRLEAPADGRIAVDLRSPAGLPTGNGPLLETYPPRPLVHMQASFGPYPGSAHLSPVAYAPPTITDRSSVYSHGRQHYPEHGDSNAAFATINNDSRVFLSPLAEPGRNTTHDKP</sequence>
<dbReference type="KEGG" id="ccac:CcaHIS019_0407440"/>
<evidence type="ECO:0000256" key="3">
    <source>
        <dbReference type="SAM" id="MobiDB-lite"/>
    </source>
</evidence>
<dbReference type="InterPro" id="IPR001766">
    <property type="entry name" value="Fork_head_dom"/>
</dbReference>
<accession>A0AA48L4P8</accession>
<name>A0AA48L4P8_9TREE</name>
<dbReference type="AlphaFoldDB" id="A0AA48L4P8"/>
<dbReference type="GO" id="GO:0030154">
    <property type="term" value="P:cell differentiation"/>
    <property type="evidence" value="ECO:0007669"/>
    <property type="project" value="TreeGrafter"/>
</dbReference>
<organism evidence="5 6">
    <name type="scientific">Cutaneotrichosporon cavernicola</name>
    <dbReference type="NCBI Taxonomy" id="279322"/>
    <lineage>
        <taxon>Eukaryota</taxon>
        <taxon>Fungi</taxon>
        <taxon>Dikarya</taxon>
        <taxon>Basidiomycota</taxon>
        <taxon>Agaricomycotina</taxon>
        <taxon>Tremellomycetes</taxon>
        <taxon>Trichosporonales</taxon>
        <taxon>Trichosporonaceae</taxon>
        <taxon>Cutaneotrichosporon</taxon>
    </lineage>
</organism>
<dbReference type="RefSeq" id="XP_060457189.1">
    <property type="nucleotide sequence ID" value="XM_060600613.1"/>
</dbReference>
<protein>
    <recommendedName>
        <fullName evidence="4">Fork-head domain-containing protein</fullName>
    </recommendedName>
</protein>
<feature type="compositionally biased region" description="Basic residues" evidence="3">
    <location>
        <begin position="77"/>
        <end position="90"/>
    </location>
</feature>
<dbReference type="GO" id="GO:0000978">
    <property type="term" value="F:RNA polymerase II cis-regulatory region sequence-specific DNA binding"/>
    <property type="evidence" value="ECO:0007669"/>
    <property type="project" value="TreeGrafter"/>
</dbReference>
<dbReference type="GO" id="GO:0009653">
    <property type="term" value="P:anatomical structure morphogenesis"/>
    <property type="evidence" value="ECO:0007669"/>
    <property type="project" value="TreeGrafter"/>
</dbReference>
<dbReference type="PANTHER" id="PTHR11829">
    <property type="entry name" value="FORKHEAD BOX PROTEIN"/>
    <property type="match status" value="1"/>
</dbReference>
<reference evidence="5" key="1">
    <citation type="journal article" date="2023" name="BMC Genomics">
        <title>Chromosome-level genome assemblies of Cutaneotrichosporon spp. (Trichosporonales, Basidiomycota) reveal imbalanced evolution between nucleotide sequences and chromosome synteny.</title>
        <authorList>
            <person name="Kobayashi Y."/>
            <person name="Kayamori A."/>
            <person name="Aoki K."/>
            <person name="Shiwa Y."/>
            <person name="Matsutani M."/>
            <person name="Fujita N."/>
            <person name="Sugita T."/>
            <person name="Iwasaki W."/>
            <person name="Tanaka N."/>
            <person name="Takashima M."/>
        </authorList>
    </citation>
    <scope>NUCLEOTIDE SEQUENCE</scope>
    <source>
        <strain evidence="5">HIS019</strain>
    </source>
</reference>
<feature type="compositionally biased region" description="Basic residues" evidence="3">
    <location>
        <begin position="1"/>
        <end position="10"/>
    </location>
</feature>
<evidence type="ECO:0000259" key="4">
    <source>
        <dbReference type="PROSITE" id="PS50039"/>
    </source>
</evidence>
<dbReference type="Proteomes" id="UP001233271">
    <property type="component" value="Chromosome 4"/>
</dbReference>
<dbReference type="PANTHER" id="PTHR11829:SF343">
    <property type="entry name" value="FORK-HEAD DOMAIN-CONTAINING PROTEIN"/>
    <property type="match status" value="1"/>
</dbReference>
<dbReference type="EMBL" id="AP028215">
    <property type="protein sequence ID" value="BEI91924.1"/>
    <property type="molecule type" value="Genomic_DNA"/>
</dbReference>
<keyword evidence="1 2" id="KW-0238">DNA-binding</keyword>
<dbReference type="GeneID" id="85495794"/>